<organism evidence="4 5">
    <name type="scientific">Abyssibacter profundi</name>
    <dbReference type="NCBI Taxonomy" id="2182787"/>
    <lineage>
        <taxon>Bacteria</taxon>
        <taxon>Pseudomonadati</taxon>
        <taxon>Pseudomonadota</taxon>
        <taxon>Gammaproteobacteria</taxon>
        <taxon>Chromatiales</taxon>
        <taxon>Oceanococcaceae</taxon>
        <taxon>Abyssibacter</taxon>
    </lineage>
</organism>
<dbReference type="FunFam" id="2.40.30.170:FF:000010">
    <property type="entry name" value="Efflux RND transporter periplasmic adaptor subunit"/>
    <property type="match status" value="1"/>
</dbReference>
<dbReference type="Pfam" id="PF25954">
    <property type="entry name" value="Beta-barrel_RND_2"/>
    <property type="match status" value="1"/>
</dbReference>
<dbReference type="EMBL" id="QEQK01000016">
    <property type="protein sequence ID" value="PWN54919.1"/>
    <property type="molecule type" value="Genomic_DNA"/>
</dbReference>
<accession>A0A383XQL5</accession>
<dbReference type="Pfam" id="PF25967">
    <property type="entry name" value="RND-MFP_C"/>
    <property type="match status" value="1"/>
</dbReference>
<dbReference type="Gene3D" id="2.40.30.170">
    <property type="match status" value="1"/>
</dbReference>
<dbReference type="OrthoDB" id="5696526at2"/>
<comment type="caution">
    <text evidence="4">The sequence shown here is derived from an EMBL/GenBank/DDBJ whole genome shotgun (WGS) entry which is preliminary data.</text>
</comment>
<feature type="domain" description="Multidrug resistance protein MdtA-like C-terminal permuted SH3" evidence="3">
    <location>
        <begin position="102"/>
        <end position="162"/>
    </location>
</feature>
<reference evidence="4 5" key="1">
    <citation type="submission" date="2018-05" db="EMBL/GenBank/DDBJ databases">
        <title>Abyssibacter profundi OUC007T gen. nov., sp. nov, a marine bacterium isolated from seawater of the Mariana Trench.</title>
        <authorList>
            <person name="Zhou S."/>
        </authorList>
    </citation>
    <scope>NUCLEOTIDE SEQUENCE [LARGE SCALE GENOMIC DNA]</scope>
    <source>
        <strain evidence="4 5">OUC007</strain>
    </source>
</reference>
<dbReference type="InterPro" id="IPR058627">
    <property type="entry name" value="MdtA-like_C"/>
</dbReference>
<protein>
    <submittedName>
        <fullName evidence="4">Uncharacterized protein</fullName>
    </submittedName>
</protein>
<gene>
    <name evidence="4" type="ORF">DEH80_15125</name>
</gene>
<dbReference type="AlphaFoldDB" id="A0A383XQL5"/>
<dbReference type="GO" id="GO:0015562">
    <property type="term" value="F:efflux transmembrane transporter activity"/>
    <property type="evidence" value="ECO:0007669"/>
    <property type="project" value="TreeGrafter"/>
</dbReference>
<feature type="domain" description="CusB-like beta-barrel" evidence="2">
    <location>
        <begin position="22"/>
        <end position="94"/>
    </location>
</feature>
<evidence type="ECO:0000259" key="2">
    <source>
        <dbReference type="Pfam" id="PF25954"/>
    </source>
</evidence>
<dbReference type="GO" id="GO:1990281">
    <property type="term" value="C:efflux pump complex"/>
    <property type="evidence" value="ECO:0007669"/>
    <property type="project" value="TreeGrafter"/>
</dbReference>
<comment type="similarity">
    <text evidence="1">Belongs to the membrane fusion protein (MFP) (TC 8.A.1) family.</text>
</comment>
<evidence type="ECO:0000256" key="1">
    <source>
        <dbReference type="ARBA" id="ARBA00009477"/>
    </source>
</evidence>
<evidence type="ECO:0000259" key="3">
    <source>
        <dbReference type="Pfam" id="PF25967"/>
    </source>
</evidence>
<dbReference type="PANTHER" id="PTHR30469">
    <property type="entry name" value="MULTIDRUG RESISTANCE PROTEIN MDTA"/>
    <property type="match status" value="1"/>
</dbReference>
<evidence type="ECO:0000313" key="4">
    <source>
        <dbReference type="EMBL" id="PWN54919.1"/>
    </source>
</evidence>
<proteinExistence type="inferred from homology"/>
<dbReference type="Proteomes" id="UP000251800">
    <property type="component" value="Unassembled WGS sequence"/>
</dbReference>
<dbReference type="InterPro" id="IPR006143">
    <property type="entry name" value="RND_pump_MFP"/>
</dbReference>
<sequence>MGEWAVPGTPVLELVDLTSLRLDVPVPQARFAAITPDTRVTVTTPALPDQTLDAAVAASVPVSDPAARTLRVRLTVDNPEARLLPGMSAQAEFHIRTAKGLVLAPRDALVRRPEGGYGVWVVQASNGQLKATARPVRTGRTVGNRVEIREGLTPGDRVIVRGNEGLSEGQVLRLVDRMGQADP</sequence>
<name>A0A383XQL5_9GAMM</name>
<dbReference type="NCBIfam" id="TIGR01730">
    <property type="entry name" value="RND_mfp"/>
    <property type="match status" value="1"/>
</dbReference>
<dbReference type="InterPro" id="IPR058792">
    <property type="entry name" value="Beta-barrel_RND_2"/>
</dbReference>
<keyword evidence="5" id="KW-1185">Reference proteome</keyword>
<dbReference type="Gene3D" id="2.40.420.20">
    <property type="match status" value="1"/>
</dbReference>
<evidence type="ECO:0000313" key="5">
    <source>
        <dbReference type="Proteomes" id="UP000251800"/>
    </source>
</evidence>